<dbReference type="OrthoDB" id="3693568at2"/>
<proteinExistence type="predicted"/>
<keyword evidence="2" id="KW-1185">Reference proteome</keyword>
<dbReference type="RefSeq" id="WP_130346609.1">
    <property type="nucleotide sequence ID" value="NZ_SGWQ01000009.1"/>
</dbReference>
<evidence type="ECO:0000313" key="2">
    <source>
        <dbReference type="Proteomes" id="UP000294257"/>
    </source>
</evidence>
<gene>
    <name evidence="1" type="ORF">EV193_10962</name>
</gene>
<sequence length="101" mass="11290">MTHSLFGQLEGSLREYLDDIEDLAGDPDDERAAEVARTELPRVIAALRSLLEEHRPGPDGRCRACRPRLISRPPSPCRAYLTAHLCLRLTKEEAAQKLRAG</sequence>
<comment type="caution">
    <text evidence="1">The sequence shown here is derived from an EMBL/GenBank/DDBJ whole genome shotgun (WGS) entry which is preliminary data.</text>
</comment>
<name>A0A4Q7KJ66_9PSEU</name>
<dbReference type="Proteomes" id="UP000294257">
    <property type="component" value="Unassembled WGS sequence"/>
</dbReference>
<accession>A0A4Q7KJ66</accession>
<dbReference type="EMBL" id="SGWQ01000009">
    <property type="protein sequence ID" value="RZS34275.1"/>
    <property type="molecule type" value="Genomic_DNA"/>
</dbReference>
<reference evidence="1 2" key="1">
    <citation type="submission" date="2019-02" db="EMBL/GenBank/DDBJ databases">
        <title>Genomic Encyclopedia of Type Strains, Phase IV (KMG-IV): sequencing the most valuable type-strain genomes for metagenomic binning, comparative biology and taxonomic classification.</title>
        <authorList>
            <person name="Goeker M."/>
        </authorList>
    </citation>
    <scope>NUCLEOTIDE SEQUENCE [LARGE SCALE GENOMIC DNA]</scope>
    <source>
        <strain evidence="1 2">DSM 101727</strain>
    </source>
</reference>
<protein>
    <submittedName>
        <fullName evidence="1">Uncharacterized protein</fullName>
    </submittedName>
</protein>
<evidence type="ECO:0000313" key="1">
    <source>
        <dbReference type="EMBL" id="RZS34275.1"/>
    </source>
</evidence>
<dbReference type="AlphaFoldDB" id="A0A4Q7KJ66"/>
<organism evidence="1 2">
    <name type="scientific">Herbihabitans rhizosphaerae</name>
    <dbReference type="NCBI Taxonomy" id="1872711"/>
    <lineage>
        <taxon>Bacteria</taxon>
        <taxon>Bacillati</taxon>
        <taxon>Actinomycetota</taxon>
        <taxon>Actinomycetes</taxon>
        <taxon>Pseudonocardiales</taxon>
        <taxon>Pseudonocardiaceae</taxon>
        <taxon>Herbihabitans</taxon>
    </lineage>
</organism>